<evidence type="ECO:0000256" key="3">
    <source>
        <dbReference type="ARBA" id="ARBA00022475"/>
    </source>
</evidence>
<dbReference type="CDD" id="cd18567">
    <property type="entry name" value="ABC_6TM_CvaB_RaxB_like"/>
    <property type="match status" value="1"/>
</dbReference>
<dbReference type="GO" id="GO:0005886">
    <property type="term" value="C:plasma membrane"/>
    <property type="evidence" value="ECO:0007669"/>
    <property type="project" value="UniProtKB-SubCell"/>
</dbReference>
<dbReference type="OrthoDB" id="8554730at2"/>
<feature type="transmembrane region" description="Helical" evidence="14">
    <location>
        <begin position="285"/>
        <end position="305"/>
    </location>
</feature>
<evidence type="ECO:0000256" key="11">
    <source>
        <dbReference type="ARBA" id="ARBA00055355"/>
    </source>
</evidence>
<dbReference type="PROSITE" id="PS00211">
    <property type="entry name" value="ABC_TRANSPORTER_1"/>
    <property type="match status" value="1"/>
</dbReference>
<evidence type="ECO:0000256" key="5">
    <source>
        <dbReference type="ARBA" id="ARBA00022692"/>
    </source>
</evidence>
<evidence type="ECO:0000256" key="6">
    <source>
        <dbReference type="ARBA" id="ARBA00022735"/>
    </source>
</evidence>
<dbReference type="InterPro" id="IPR039421">
    <property type="entry name" value="Type_1_exporter"/>
</dbReference>
<evidence type="ECO:0000256" key="9">
    <source>
        <dbReference type="ARBA" id="ARBA00022989"/>
    </source>
</evidence>
<name>A0A2Z5N4G2_BURPY</name>
<evidence type="ECO:0000256" key="14">
    <source>
        <dbReference type="SAM" id="Phobius"/>
    </source>
</evidence>
<dbReference type="FunFam" id="3.40.50.300:FF:000299">
    <property type="entry name" value="ABC transporter ATP-binding protein/permease"/>
    <property type="match status" value="1"/>
</dbReference>
<sequence length="718" mass="80333">MEKKAYFERLFGTKFPTVLQTESTECGLACVAMLANYHGHHVTLRDLRLKFSVSLKGISLGSLLRVCKHNGLSSRPIRTEIAGLEQIKLPCILHWNFNHFVVLRKIGDEHAIIIDPAYGERKIELGDLSRAFTGVAIEVWPDPEFIVIERQKNIPLSHLMGNLRGRMRALTTILFLAIGLEFLVALSPYYIQLVIDSAIGANDQYVIGALAIGFCIVYLLKNFIGSVRSWFLMYLSTSLNVQWKDNVLDHMLSLPLEYYEKRNMGDVLSRFGAIDFIQRMLTTSFVESVLDGVFSVVILFVLFIYQPLLGSLVLISALLYIAVRWLLNASILGASRNEIVHGAKQSSYLLETIRGIRQVKLYGQQAERRLTWISLFVNQTNAKIKTLKIDVWLKFARTLIFDIQNIAVVWCGAALVIDREYTVGALIAFLGYKLLFESRVIALIDNVFVIQNMQLHADRLGDIVLSRPEETRRDLECDIARLSGSLECKDLFFQYSLFERNVIDGLNFKVEEGESVAIIGPSGCGKSTIFNVILGIYQGARGRILIGGDDVESMSVEKVRSVFGTVLQDDILFGGSIAENISGFDARPDHEWIAKCAAMANIEDEIEAMPMKYATLVGDMGAVLSGGQKQRILLARALYKRPKILLLDEATSHLDMSNEKAVNRAIKSLKITRVIIAHRPETVLSADRIMLMKDGKIDSIITPTEAMSLLESINGSSV</sequence>
<dbReference type="InterPro" id="IPR027417">
    <property type="entry name" value="P-loop_NTPase"/>
</dbReference>
<evidence type="ECO:0000256" key="13">
    <source>
        <dbReference type="ARBA" id="ARBA00072252"/>
    </source>
</evidence>
<dbReference type="Pfam" id="PF00005">
    <property type="entry name" value="ABC_tran"/>
    <property type="match status" value="1"/>
</dbReference>
<reference evidence="18 19" key="1">
    <citation type="journal article" date="2018" name="ISME J.">
        <title>Involvement of Burkholderiaceae and sulfurous volatiles in disease-suppressive soils.</title>
        <authorList>
            <person name="Carrion V.J."/>
            <person name="Cordovez V."/>
            <person name="Tyc O."/>
            <person name="Etalo D.W."/>
            <person name="de Bruijn I."/>
            <person name="de Jager V.C."/>
            <person name="Medema M.H."/>
            <person name="Eberl L."/>
            <person name="Raaijmakers J.M."/>
        </authorList>
    </citation>
    <scope>NUCLEOTIDE SEQUENCE [LARGE SCALE GENOMIC DNA]</scope>
    <source>
        <strain evidence="19">mHSR5</strain>
    </source>
</reference>
<feature type="transmembrane region" description="Helical" evidence="14">
    <location>
        <begin position="311"/>
        <end position="327"/>
    </location>
</feature>
<dbReference type="PROSITE" id="PS50893">
    <property type="entry name" value="ABC_TRANSPORTER_2"/>
    <property type="match status" value="1"/>
</dbReference>
<dbReference type="InterPro" id="IPR017871">
    <property type="entry name" value="ABC_transporter-like_CS"/>
</dbReference>
<evidence type="ECO:0000259" key="15">
    <source>
        <dbReference type="PROSITE" id="PS50893"/>
    </source>
</evidence>
<dbReference type="GO" id="GO:0016887">
    <property type="term" value="F:ATP hydrolysis activity"/>
    <property type="evidence" value="ECO:0007669"/>
    <property type="project" value="InterPro"/>
</dbReference>
<dbReference type="GO" id="GO:0034040">
    <property type="term" value="F:ATPase-coupled lipid transmembrane transporter activity"/>
    <property type="evidence" value="ECO:0007669"/>
    <property type="project" value="TreeGrafter"/>
</dbReference>
<dbReference type="Gene3D" id="3.40.50.300">
    <property type="entry name" value="P-loop containing nucleotide triphosphate hydrolases"/>
    <property type="match status" value="1"/>
</dbReference>
<dbReference type="Gene3D" id="3.90.70.10">
    <property type="entry name" value="Cysteine proteinases"/>
    <property type="match status" value="1"/>
</dbReference>
<gene>
    <name evidence="18" type="ORF">CUJ89_29495</name>
</gene>
<evidence type="ECO:0000256" key="10">
    <source>
        <dbReference type="ARBA" id="ARBA00023136"/>
    </source>
</evidence>
<evidence type="ECO:0000256" key="8">
    <source>
        <dbReference type="ARBA" id="ARBA00022840"/>
    </source>
</evidence>
<dbReference type="SUPFAM" id="SSF90123">
    <property type="entry name" value="ABC transporter transmembrane region"/>
    <property type="match status" value="1"/>
</dbReference>
<dbReference type="GO" id="GO:0031640">
    <property type="term" value="P:killing of cells of another organism"/>
    <property type="evidence" value="ECO:0007669"/>
    <property type="project" value="UniProtKB-KW"/>
</dbReference>
<comment type="subcellular location">
    <subcellularLocation>
        <location evidence="1">Cell membrane</location>
        <topology evidence="1">Multi-pass membrane protein</topology>
    </subcellularLocation>
</comment>
<protein>
    <recommendedName>
        <fullName evidence="13">Cyclolysin secretion/processing ATP-binding protein CyaB</fullName>
    </recommendedName>
</protein>
<dbReference type="InterPro" id="IPR036640">
    <property type="entry name" value="ABC1_TM_sf"/>
</dbReference>
<dbReference type="PROSITE" id="PS50929">
    <property type="entry name" value="ABC_TM1F"/>
    <property type="match status" value="1"/>
</dbReference>
<dbReference type="Pfam" id="PF00664">
    <property type="entry name" value="ABC_membrane"/>
    <property type="match status" value="1"/>
</dbReference>
<keyword evidence="6" id="KW-0204">Cytolysis</keyword>
<dbReference type="PROSITE" id="PS50990">
    <property type="entry name" value="PEPTIDASE_C39"/>
    <property type="match status" value="1"/>
</dbReference>
<evidence type="ECO:0000256" key="7">
    <source>
        <dbReference type="ARBA" id="ARBA00022741"/>
    </source>
</evidence>
<dbReference type="SMART" id="SM00382">
    <property type="entry name" value="AAA"/>
    <property type="match status" value="1"/>
</dbReference>
<dbReference type="GO" id="GO:0008233">
    <property type="term" value="F:peptidase activity"/>
    <property type="evidence" value="ECO:0007669"/>
    <property type="project" value="InterPro"/>
</dbReference>
<keyword evidence="10 14" id="KW-0472">Membrane</keyword>
<dbReference type="GO" id="GO:0006508">
    <property type="term" value="P:proteolysis"/>
    <property type="evidence" value="ECO:0007669"/>
    <property type="project" value="InterPro"/>
</dbReference>
<keyword evidence="3" id="KW-1003">Cell membrane</keyword>
<dbReference type="InterPro" id="IPR011527">
    <property type="entry name" value="ABC1_TM_dom"/>
</dbReference>
<keyword evidence="6" id="KW-0354">Hemolysis</keyword>
<dbReference type="InterPro" id="IPR003593">
    <property type="entry name" value="AAA+_ATPase"/>
</dbReference>
<proteinExistence type="inferred from homology"/>
<dbReference type="InterPro" id="IPR003439">
    <property type="entry name" value="ABC_transporter-like_ATP-bd"/>
</dbReference>
<evidence type="ECO:0000256" key="2">
    <source>
        <dbReference type="ARBA" id="ARBA00022448"/>
    </source>
</evidence>
<dbReference type="GO" id="GO:0140359">
    <property type="term" value="F:ABC-type transporter activity"/>
    <property type="evidence" value="ECO:0007669"/>
    <property type="project" value="InterPro"/>
</dbReference>
<evidence type="ECO:0000256" key="12">
    <source>
        <dbReference type="ARBA" id="ARBA00061173"/>
    </source>
</evidence>
<dbReference type="GO" id="GO:0005524">
    <property type="term" value="F:ATP binding"/>
    <property type="evidence" value="ECO:0007669"/>
    <property type="project" value="UniProtKB-KW"/>
</dbReference>
<evidence type="ECO:0000259" key="16">
    <source>
        <dbReference type="PROSITE" id="PS50929"/>
    </source>
</evidence>
<dbReference type="PANTHER" id="PTHR24221:SF606">
    <property type="entry name" value="COLICIN V SECRETION-PROCESSING ATP-BINDING PROTEIN"/>
    <property type="match status" value="1"/>
</dbReference>
<feature type="domain" description="Peptidase C39" evidence="17">
    <location>
        <begin position="20"/>
        <end position="139"/>
    </location>
</feature>
<keyword evidence="8" id="KW-0067">ATP-binding</keyword>
<dbReference type="InterPro" id="IPR005074">
    <property type="entry name" value="Peptidase_C39"/>
</dbReference>
<keyword evidence="2" id="KW-0813">Transport</keyword>
<feature type="transmembrane region" description="Helical" evidence="14">
    <location>
        <begin position="169"/>
        <end position="192"/>
    </location>
</feature>
<keyword evidence="9 14" id="KW-1133">Transmembrane helix</keyword>
<keyword evidence="5 14" id="KW-0812">Transmembrane</keyword>
<dbReference type="Proteomes" id="UP000253104">
    <property type="component" value="Chromosome mHSR5_B"/>
</dbReference>
<dbReference type="EMBL" id="CP024903">
    <property type="protein sequence ID" value="AXF24432.1"/>
    <property type="molecule type" value="Genomic_DNA"/>
</dbReference>
<dbReference type="AlphaFoldDB" id="A0A2Z5N4G2"/>
<dbReference type="Gene3D" id="1.20.1560.10">
    <property type="entry name" value="ABC transporter type 1, transmembrane domain"/>
    <property type="match status" value="1"/>
</dbReference>
<feature type="domain" description="ABC transmembrane type-1" evidence="16">
    <location>
        <begin position="173"/>
        <end position="452"/>
    </location>
</feature>
<organism evidence="18 19">
    <name type="scientific">Burkholderia pyrrocinia</name>
    <name type="common">Pseudomonas pyrrocinia</name>
    <dbReference type="NCBI Taxonomy" id="60550"/>
    <lineage>
        <taxon>Bacteria</taxon>
        <taxon>Pseudomonadati</taxon>
        <taxon>Pseudomonadota</taxon>
        <taxon>Betaproteobacteria</taxon>
        <taxon>Burkholderiales</taxon>
        <taxon>Burkholderiaceae</taxon>
        <taxon>Burkholderia</taxon>
        <taxon>Burkholderia cepacia complex</taxon>
    </lineage>
</organism>
<evidence type="ECO:0000313" key="19">
    <source>
        <dbReference type="Proteomes" id="UP000253104"/>
    </source>
</evidence>
<keyword evidence="7" id="KW-0547">Nucleotide-binding</keyword>
<dbReference type="PANTHER" id="PTHR24221">
    <property type="entry name" value="ATP-BINDING CASSETTE SUB-FAMILY B"/>
    <property type="match status" value="1"/>
</dbReference>
<evidence type="ECO:0000259" key="17">
    <source>
        <dbReference type="PROSITE" id="PS50990"/>
    </source>
</evidence>
<feature type="domain" description="ABC transporter" evidence="15">
    <location>
        <begin position="486"/>
        <end position="718"/>
    </location>
</feature>
<evidence type="ECO:0000256" key="1">
    <source>
        <dbReference type="ARBA" id="ARBA00004651"/>
    </source>
</evidence>
<comment type="function">
    <text evidence="11">Involved in the export of calmodulin-sensitive adenylate cyclase-hemolysin (cyclolysin).</text>
</comment>
<keyword evidence="4" id="KW-0997">Cell inner membrane</keyword>
<evidence type="ECO:0000313" key="18">
    <source>
        <dbReference type="EMBL" id="AXF24432.1"/>
    </source>
</evidence>
<accession>A0A2Z5N4G2</accession>
<dbReference type="RefSeq" id="WP_114180808.1">
    <property type="nucleotide sequence ID" value="NZ_CP024903.1"/>
</dbReference>
<comment type="similarity">
    <text evidence="12">Belongs to the ABC transporter superfamily. Cyclolysin exporter (TC 3.A.1.109.2) family.</text>
</comment>
<dbReference type="SUPFAM" id="SSF52540">
    <property type="entry name" value="P-loop containing nucleoside triphosphate hydrolases"/>
    <property type="match status" value="1"/>
</dbReference>
<evidence type="ECO:0000256" key="4">
    <source>
        <dbReference type="ARBA" id="ARBA00022519"/>
    </source>
</evidence>
<dbReference type="Pfam" id="PF03412">
    <property type="entry name" value="Peptidase_C39"/>
    <property type="match status" value="1"/>
</dbReference>
<feature type="transmembrane region" description="Helical" evidence="14">
    <location>
        <begin position="204"/>
        <end position="224"/>
    </location>
</feature>